<evidence type="ECO:0000313" key="1">
    <source>
        <dbReference type="EnsemblPlants" id="Solyc02g014405.1.1"/>
    </source>
</evidence>
<dbReference type="Gramene" id="Solyc02g014405.1.1">
    <property type="protein sequence ID" value="Solyc02g014405.1.1"/>
    <property type="gene ID" value="Solyc02g014405.1"/>
</dbReference>
<protein>
    <submittedName>
        <fullName evidence="1">Uncharacterized protein</fullName>
    </submittedName>
</protein>
<dbReference type="STRING" id="4081.A0A3Q7EVR9"/>
<dbReference type="EnsemblPlants" id="Solyc02g014405.1.1">
    <property type="protein sequence ID" value="Solyc02g014405.1.1"/>
    <property type="gene ID" value="Solyc02g014405.1"/>
</dbReference>
<proteinExistence type="predicted"/>
<dbReference type="PaxDb" id="4081-Solyc02g014410.1.1"/>
<name>A0A3Q7EVR9_SOLLC</name>
<organism evidence="1">
    <name type="scientific">Solanum lycopersicum</name>
    <name type="common">Tomato</name>
    <name type="synonym">Lycopersicon esculentum</name>
    <dbReference type="NCBI Taxonomy" id="4081"/>
    <lineage>
        <taxon>Eukaryota</taxon>
        <taxon>Viridiplantae</taxon>
        <taxon>Streptophyta</taxon>
        <taxon>Embryophyta</taxon>
        <taxon>Tracheophyta</taxon>
        <taxon>Spermatophyta</taxon>
        <taxon>Magnoliopsida</taxon>
        <taxon>eudicotyledons</taxon>
        <taxon>Gunneridae</taxon>
        <taxon>Pentapetalae</taxon>
        <taxon>asterids</taxon>
        <taxon>lamiids</taxon>
        <taxon>Solanales</taxon>
        <taxon>Solanaceae</taxon>
        <taxon>Solanoideae</taxon>
        <taxon>Solaneae</taxon>
        <taxon>Solanum</taxon>
        <taxon>Solanum subgen. Lycopersicon</taxon>
    </lineage>
</organism>
<sequence length="75" mass="8336">MLTNSLNPGEITFATTAASKMYVYLSMENVTSLIQKFATKTVQIQTIESANGRNIPIDEAMFKNRMTVSELLDSD</sequence>
<keyword evidence="2" id="KW-1185">Reference proteome</keyword>
<dbReference type="InParanoid" id="A0A3Q7EVR9"/>
<dbReference type="Proteomes" id="UP000004994">
    <property type="component" value="Chromosome 2"/>
</dbReference>
<reference evidence="1" key="1">
    <citation type="journal article" date="2012" name="Nature">
        <title>The tomato genome sequence provides insights into fleshy fruit evolution.</title>
        <authorList>
            <consortium name="Tomato Genome Consortium"/>
        </authorList>
    </citation>
    <scope>NUCLEOTIDE SEQUENCE [LARGE SCALE GENOMIC DNA]</scope>
    <source>
        <strain evidence="1">cv. Heinz 1706</strain>
    </source>
</reference>
<evidence type="ECO:0000313" key="2">
    <source>
        <dbReference type="Proteomes" id="UP000004994"/>
    </source>
</evidence>
<accession>A0A3Q7EVR9</accession>
<reference evidence="1" key="2">
    <citation type="submission" date="2019-01" db="UniProtKB">
        <authorList>
            <consortium name="EnsemblPlants"/>
        </authorList>
    </citation>
    <scope>IDENTIFICATION</scope>
    <source>
        <strain evidence="1">cv. Heinz 1706</strain>
    </source>
</reference>
<dbReference type="AlphaFoldDB" id="A0A3Q7EVR9"/>